<evidence type="ECO:0000313" key="4">
    <source>
        <dbReference type="Proteomes" id="UP000290037"/>
    </source>
</evidence>
<name>A0A1M5Y1J8_9FLAO</name>
<reference evidence="3" key="1">
    <citation type="submission" date="2016-11" db="EMBL/GenBank/DDBJ databases">
        <authorList>
            <person name="Varghese N."/>
            <person name="Submissions S."/>
        </authorList>
    </citation>
    <scope>NUCLEOTIDE SEQUENCE [LARGE SCALE GENOMIC DNA]</scope>
    <source>
        <strain evidence="3">DSM 19859</strain>
    </source>
</reference>
<dbReference type="RefSeq" id="WP_072982443.1">
    <property type="nucleotide sequence ID" value="NZ_FQXT01000003.1"/>
</dbReference>
<keyword evidence="4" id="KW-1185">Reference proteome</keyword>
<gene>
    <name evidence="1" type="ORF">DSM01_1149</name>
    <name evidence="2" type="ORF">SAMN04487999_1856</name>
</gene>
<dbReference type="EMBL" id="QOVN01000002">
    <property type="protein sequence ID" value="RXG30399.1"/>
    <property type="molecule type" value="Genomic_DNA"/>
</dbReference>
<evidence type="ECO:0000313" key="2">
    <source>
        <dbReference type="EMBL" id="SHI05668.1"/>
    </source>
</evidence>
<dbReference type="Proteomes" id="UP000290037">
    <property type="component" value="Unassembled WGS sequence"/>
</dbReference>
<organism evidence="2 3">
    <name type="scientific">Leeuwenhoekiella palythoae</name>
    <dbReference type="NCBI Taxonomy" id="573501"/>
    <lineage>
        <taxon>Bacteria</taxon>
        <taxon>Pseudomonadati</taxon>
        <taxon>Bacteroidota</taxon>
        <taxon>Flavobacteriia</taxon>
        <taxon>Flavobacteriales</taxon>
        <taxon>Flavobacteriaceae</taxon>
        <taxon>Leeuwenhoekiella</taxon>
    </lineage>
</organism>
<sequence>MTGLSRKHTGIRIFWGLIALYMLNICVDSPDLFPNRAENLNYNDQESVIELVVEQVLDLGDVIPEYDDNDAEEHTSSETSVNLDHFIVDQSAIAFQQNFSLLKKQNTLFALANFCTLSLEVDAPPPRY</sequence>
<reference evidence="1 4" key="3">
    <citation type="submission" date="2018-07" db="EMBL/GenBank/DDBJ databases">
        <title>Leeuwenhoekiella genomics.</title>
        <authorList>
            <person name="Tahon G."/>
            <person name="Willems A."/>
        </authorList>
    </citation>
    <scope>NUCLEOTIDE SEQUENCE [LARGE SCALE GENOMIC DNA]</scope>
    <source>
        <strain evidence="1 4">LMG 24856</strain>
    </source>
</reference>
<evidence type="ECO:0000313" key="3">
    <source>
        <dbReference type="Proteomes" id="UP000184240"/>
    </source>
</evidence>
<dbReference type="AlphaFoldDB" id="A0A1M5Y1J8"/>
<dbReference type="STRING" id="573501.SAMN04487999_1856"/>
<accession>A0A1M5Y1J8</accession>
<dbReference type="Proteomes" id="UP000184240">
    <property type="component" value="Unassembled WGS sequence"/>
</dbReference>
<evidence type="ECO:0000313" key="1">
    <source>
        <dbReference type="EMBL" id="RXG30399.1"/>
    </source>
</evidence>
<protein>
    <submittedName>
        <fullName evidence="2">Uncharacterized protein</fullName>
    </submittedName>
</protein>
<reference evidence="2" key="2">
    <citation type="submission" date="2016-11" db="EMBL/GenBank/DDBJ databases">
        <authorList>
            <person name="Jaros S."/>
            <person name="Januszkiewicz K."/>
            <person name="Wedrychowicz H."/>
        </authorList>
    </citation>
    <scope>NUCLEOTIDE SEQUENCE [LARGE SCALE GENOMIC DNA]</scope>
    <source>
        <strain evidence="2">DSM 19859</strain>
    </source>
</reference>
<dbReference type="OrthoDB" id="827641at2"/>
<dbReference type="EMBL" id="FQXT01000003">
    <property type="protein sequence ID" value="SHI05668.1"/>
    <property type="molecule type" value="Genomic_DNA"/>
</dbReference>
<proteinExistence type="predicted"/>